<feature type="region of interest" description="Disordered" evidence="1">
    <location>
        <begin position="91"/>
        <end position="231"/>
    </location>
</feature>
<dbReference type="Pfam" id="PF03020">
    <property type="entry name" value="LEM"/>
    <property type="match status" value="1"/>
</dbReference>
<protein>
    <recommendedName>
        <fullName evidence="2">LEM domain-containing protein</fullName>
    </recommendedName>
</protein>
<dbReference type="PROSITE" id="PS50954">
    <property type="entry name" value="LEM"/>
    <property type="match status" value="1"/>
</dbReference>
<feature type="compositionally biased region" description="Low complexity" evidence="1">
    <location>
        <begin position="194"/>
        <end position="204"/>
    </location>
</feature>
<evidence type="ECO:0000313" key="5">
    <source>
        <dbReference type="Proteomes" id="UP000682733"/>
    </source>
</evidence>
<evidence type="ECO:0000313" key="4">
    <source>
        <dbReference type="EMBL" id="CAF4016719.1"/>
    </source>
</evidence>
<evidence type="ECO:0000259" key="2">
    <source>
        <dbReference type="PROSITE" id="PS50954"/>
    </source>
</evidence>
<feature type="region of interest" description="Disordered" evidence="1">
    <location>
        <begin position="324"/>
        <end position="358"/>
    </location>
</feature>
<dbReference type="AlphaFoldDB" id="A0A8S2NXB9"/>
<dbReference type="EMBL" id="CAJOBA010036102">
    <property type="protein sequence ID" value="CAF4016719.1"/>
    <property type="molecule type" value="Genomic_DNA"/>
</dbReference>
<comment type="caution">
    <text evidence="4">The sequence shown here is derived from an EMBL/GenBank/DDBJ whole genome shotgun (WGS) entry which is preliminary data.</text>
</comment>
<dbReference type="Proteomes" id="UP000677228">
    <property type="component" value="Unassembled WGS sequence"/>
</dbReference>
<sequence length="382" mass="42412">MSSKTELHRKLKEIGYEIGPYASKDTLEIVMRLHSQAVHKGINVSKLNDLDLRKNLKDYNLTVGPVTNQTRPIYQRKLLELITNEIAEGNDDDMDVDFVQNSSTASSTPPKPVSSTTYSSSSISSRDGITIRNGRSNDILSPTNIPNADPRVQLTRINTDDNTGISPPYPKLPPKRDVTPPSFKTNLFSTNFRTSSTDSTVTSSPVKRYSPGDDYGNNNQDGLSNIPLKSSMRSTDGTTYGLRNPYNFQNDDYQPTTTYTSPFTYSGLESKSSNDTMTSNTSQYLPKLQFASTTHNTPRYDNFDDSDTNVIHRRTHEPATIIESRPSKYSSSQPKKVSFSDENIPGGKMNIPGEKSNKDKMDLVESAKDKGTVAVCYTVVLL</sequence>
<dbReference type="SMART" id="SM00540">
    <property type="entry name" value="LEM"/>
    <property type="match status" value="1"/>
</dbReference>
<name>A0A8S2NXB9_9BILA</name>
<gene>
    <name evidence="3" type="ORF">OVA965_LOCUS24287</name>
    <name evidence="4" type="ORF">TMI583_LOCUS25006</name>
</gene>
<reference evidence="4" key="1">
    <citation type="submission" date="2021-02" db="EMBL/GenBank/DDBJ databases">
        <authorList>
            <person name="Nowell W R."/>
        </authorList>
    </citation>
    <scope>NUCLEOTIDE SEQUENCE</scope>
</reference>
<dbReference type="InterPro" id="IPR011015">
    <property type="entry name" value="LEM/LEM-like_dom_sf"/>
</dbReference>
<dbReference type="EMBL" id="CAJNOK010014570">
    <property type="protein sequence ID" value="CAF1207558.1"/>
    <property type="molecule type" value="Genomic_DNA"/>
</dbReference>
<feature type="compositionally biased region" description="Low complexity" evidence="1">
    <location>
        <begin position="102"/>
        <end position="125"/>
    </location>
</feature>
<feature type="compositionally biased region" description="Polar residues" evidence="1">
    <location>
        <begin position="216"/>
        <end position="231"/>
    </location>
</feature>
<dbReference type="FunFam" id="1.10.720.40:FF:000001">
    <property type="entry name" value="LEM domain containing 2, isoform CRA_a"/>
    <property type="match status" value="1"/>
</dbReference>
<dbReference type="Proteomes" id="UP000682733">
    <property type="component" value="Unassembled WGS sequence"/>
</dbReference>
<evidence type="ECO:0000313" key="3">
    <source>
        <dbReference type="EMBL" id="CAF1207558.1"/>
    </source>
</evidence>
<dbReference type="CDD" id="cd12934">
    <property type="entry name" value="LEM"/>
    <property type="match status" value="1"/>
</dbReference>
<dbReference type="SUPFAM" id="SSF63451">
    <property type="entry name" value="LEM domain"/>
    <property type="match status" value="1"/>
</dbReference>
<feature type="domain" description="LEM" evidence="2">
    <location>
        <begin position="41"/>
        <end position="85"/>
    </location>
</feature>
<accession>A0A8S2NXB9</accession>
<dbReference type="InterPro" id="IPR003887">
    <property type="entry name" value="LEM_dom"/>
</dbReference>
<dbReference type="Gene3D" id="1.10.720.40">
    <property type="match status" value="1"/>
</dbReference>
<feature type="compositionally biased region" description="Polar residues" evidence="1">
    <location>
        <begin position="182"/>
        <end position="193"/>
    </location>
</feature>
<evidence type="ECO:0000256" key="1">
    <source>
        <dbReference type="SAM" id="MobiDB-lite"/>
    </source>
</evidence>
<proteinExistence type="predicted"/>
<feature type="compositionally biased region" description="Polar residues" evidence="1">
    <location>
        <begin position="133"/>
        <end position="146"/>
    </location>
</feature>
<organism evidence="4 5">
    <name type="scientific">Didymodactylos carnosus</name>
    <dbReference type="NCBI Taxonomy" id="1234261"/>
    <lineage>
        <taxon>Eukaryota</taxon>
        <taxon>Metazoa</taxon>
        <taxon>Spiralia</taxon>
        <taxon>Gnathifera</taxon>
        <taxon>Rotifera</taxon>
        <taxon>Eurotatoria</taxon>
        <taxon>Bdelloidea</taxon>
        <taxon>Philodinida</taxon>
        <taxon>Philodinidae</taxon>
        <taxon>Didymodactylos</taxon>
    </lineage>
</organism>
<feature type="compositionally biased region" description="Polar residues" evidence="1">
    <location>
        <begin position="155"/>
        <end position="165"/>
    </location>
</feature>